<reference evidence="2" key="1">
    <citation type="journal article" date="2020" name="Stud. Mycol.">
        <title>101 Dothideomycetes genomes: a test case for predicting lifestyles and emergence of pathogens.</title>
        <authorList>
            <person name="Haridas S."/>
            <person name="Albert R."/>
            <person name="Binder M."/>
            <person name="Bloem J."/>
            <person name="Labutti K."/>
            <person name="Salamov A."/>
            <person name="Andreopoulos B."/>
            <person name="Baker S."/>
            <person name="Barry K."/>
            <person name="Bills G."/>
            <person name="Bluhm B."/>
            <person name="Cannon C."/>
            <person name="Castanera R."/>
            <person name="Culley D."/>
            <person name="Daum C."/>
            <person name="Ezra D."/>
            <person name="Gonzalez J."/>
            <person name="Henrissat B."/>
            <person name="Kuo A."/>
            <person name="Liang C."/>
            <person name="Lipzen A."/>
            <person name="Lutzoni F."/>
            <person name="Magnuson J."/>
            <person name="Mondo S."/>
            <person name="Nolan M."/>
            <person name="Ohm R."/>
            <person name="Pangilinan J."/>
            <person name="Park H.-J."/>
            <person name="Ramirez L."/>
            <person name="Alfaro M."/>
            <person name="Sun H."/>
            <person name="Tritt A."/>
            <person name="Yoshinaga Y."/>
            <person name="Zwiers L.-H."/>
            <person name="Turgeon B."/>
            <person name="Goodwin S."/>
            <person name="Spatafora J."/>
            <person name="Crous P."/>
            <person name="Grigoriev I."/>
        </authorList>
    </citation>
    <scope>NUCLEOTIDE SEQUENCE</scope>
    <source>
        <strain evidence="2">CBS 379.55</strain>
    </source>
</reference>
<gene>
    <name evidence="2" type="ORF">EI97DRAFT_58592</name>
</gene>
<proteinExistence type="predicted"/>
<dbReference type="AlphaFoldDB" id="A0A6A6JLR7"/>
<feature type="region of interest" description="Disordered" evidence="1">
    <location>
        <begin position="23"/>
        <end position="44"/>
    </location>
</feature>
<sequence length="177" mass="19032">MHGLDPASAGIVISISCNGSGQLGEARRGRAAAPPAPPQQFPSPLTRSCARLLQLCGGRRKDKTTVQNPVQGDWAAKSVCPHRFPRFHFIHTSDTSDTVHRVRFMVTQVPLVHNRPASPDIACHLTAGRPMRLSASSSTTTDSFGKTCHARHHRNPPSPSVCPENCAAELKPRGCAC</sequence>
<accession>A0A6A6JLR7</accession>
<dbReference type="EMBL" id="ML986495">
    <property type="protein sequence ID" value="KAF2275859.1"/>
    <property type="molecule type" value="Genomic_DNA"/>
</dbReference>
<evidence type="ECO:0000313" key="2">
    <source>
        <dbReference type="EMBL" id="KAF2275859.1"/>
    </source>
</evidence>
<evidence type="ECO:0000256" key="1">
    <source>
        <dbReference type="SAM" id="MobiDB-lite"/>
    </source>
</evidence>
<organism evidence="2 3">
    <name type="scientific">Westerdykella ornata</name>
    <dbReference type="NCBI Taxonomy" id="318751"/>
    <lineage>
        <taxon>Eukaryota</taxon>
        <taxon>Fungi</taxon>
        <taxon>Dikarya</taxon>
        <taxon>Ascomycota</taxon>
        <taxon>Pezizomycotina</taxon>
        <taxon>Dothideomycetes</taxon>
        <taxon>Pleosporomycetidae</taxon>
        <taxon>Pleosporales</taxon>
        <taxon>Sporormiaceae</taxon>
        <taxon>Westerdykella</taxon>
    </lineage>
</organism>
<keyword evidence="3" id="KW-1185">Reference proteome</keyword>
<dbReference type="RefSeq" id="XP_033653398.1">
    <property type="nucleotide sequence ID" value="XM_033802937.1"/>
</dbReference>
<dbReference type="Proteomes" id="UP000800097">
    <property type="component" value="Unassembled WGS sequence"/>
</dbReference>
<evidence type="ECO:0000313" key="3">
    <source>
        <dbReference type="Proteomes" id="UP000800097"/>
    </source>
</evidence>
<dbReference type="GeneID" id="54556112"/>
<name>A0A6A6JLR7_WESOR</name>
<protein>
    <submittedName>
        <fullName evidence="2">Uncharacterized protein</fullName>
    </submittedName>
</protein>